<feature type="transmembrane region" description="Helical" evidence="1">
    <location>
        <begin position="39"/>
        <end position="59"/>
    </location>
</feature>
<keyword evidence="1" id="KW-0812">Transmembrane</keyword>
<dbReference type="RefSeq" id="WP_184663746.1">
    <property type="nucleotide sequence ID" value="NZ_JACHHB010000005.1"/>
</dbReference>
<keyword evidence="1" id="KW-0472">Membrane</keyword>
<protein>
    <submittedName>
        <fullName evidence="2">Uncharacterized membrane protein HdeD (DUF308 family)</fullName>
    </submittedName>
</protein>
<evidence type="ECO:0000313" key="3">
    <source>
        <dbReference type="Proteomes" id="UP000551878"/>
    </source>
</evidence>
<keyword evidence="1" id="KW-1133">Transmembrane helix</keyword>
<accession>A0A840QPP9</accession>
<gene>
    <name evidence="2" type="ORF">HNQ41_001466</name>
</gene>
<organism evidence="2 3">
    <name type="scientific">Texcoconibacillus texcoconensis</name>
    <dbReference type="NCBI Taxonomy" id="1095777"/>
    <lineage>
        <taxon>Bacteria</taxon>
        <taxon>Bacillati</taxon>
        <taxon>Bacillota</taxon>
        <taxon>Bacilli</taxon>
        <taxon>Bacillales</taxon>
        <taxon>Bacillaceae</taxon>
        <taxon>Texcoconibacillus</taxon>
    </lineage>
</organism>
<feature type="transmembrane region" description="Helical" evidence="1">
    <location>
        <begin position="7"/>
        <end position="27"/>
    </location>
</feature>
<dbReference type="Proteomes" id="UP000551878">
    <property type="component" value="Unassembled WGS sequence"/>
</dbReference>
<reference evidence="2 3" key="1">
    <citation type="submission" date="2020-08" db="EMBL/GenBank/DDBJ databases">
        <title>Genomic Encyclopedia of Type Strains, Phase IV (KMG-IV): sequencing the most valuable type-strain genomes for metagenomic binning, comparative biology and taxonomic classification.</title>
        <authorList>
            <person name="Goeker M."/>
        </authorList>
    </citation>
    <scope>NUCLEOTIDE SEQUENCE [LARGE SCALE GENOMIC DNA]</scope>
    <source>
        <strain evidence="2 3">DSM 24696</strain>
    </source>
</reference>
<name>A0A840QPP9_9BACI</name>
<evidence type="ECO:0000313" key="2">
    <source>
        <dbReference type="EMBL" id="MBB5173297.1"/>
    </source>
</evidence>
<sequence>MNPRIRFINIILFLSLTFGIISSIFTLEEFRSSDFSTMASSLSTTLIFFGIAAILYGILEIIEKLQSIQ</sequence>
<comment type="caution">
    <text evidence="2">The sequence shown here is derived from an EMBL/GenBank/DDBJ whole genome shotgun (WGS) entry which is preliminary data.</text>
</comment>
<keyword evidence="3" id="KW-1185">Reference proteome</keyword>
<dbReference type="EMBL" id="JACHHB010000005">
    <property type="protein sequence ID" value="MBB5173297.1"/>
    <property type="molecule type" value="Genomic_DNA"/>
</dbReference>
<dbReference type="AlphaFoldDB" id="A0A840QPP9"/>
<proteinExistence type="predicted"/>
<evidence type="ECO:0000256" key="1">
    <source>
        <dbReference type="SAM" id="Phobius"/>
    </source>
</evidence>